<reference evidence="2" key="1">
    <citation type="submission" date="2021-12" db="EMBL/GenBank/DDBJ databases">
        <authorList>
            <person name="King R."/>
        </authorList>
    </citation>
    <scope>NUCLEOTIDE SEQUENCE</scope>
</reference>
<dbReference type="EMBL" id="OV121139">
    <property type="protein sequence ID" value="CAH0562830.1"/>
    <property type="molecule type" value="Genomic_DNA"/>
</dbReference>
<feature type="compositionally biased region" description="Polar residues" evidence="1">
    <location>
        <begin position="199"/>
        <end position="210"/>
    </location>
</feature>
<feature type="region of interest" description="Disordered" evidence="1">
    <location>
        <begin position="142"/>
        <end position="210"/>
    </location>
</feature>
<feature type="compositionally biased region" description="Basic residues" evidence="1">
    <location>
        <begin position="458"/>
        <end position="471"/>
    </location>
</feature>
<organism evidence="2 3">
    <name type="scientific">Brassicogethes aeneus</name>
    <name type="common">Rape pollen beetle</name>
    <name type="synonym">Meligethes aeneus</name>
    <dbReference type="NCBI Taxonomy" id="1431903"/>
    <lineage>
        <taxon>Eukaryota</taxon>
        <taxon>Metazoa</taxon>
        <taxon>Ecdysozoa</taxon>
        <taxon>Arthropoda</taxon>
        <taxon>Hexapoda</taxon>
        <taxon>Insecta</taxon>
        <taxon>Pterygota</taxon>
        <taxon>Neoptera</taxon>
        <taxon>Endopterygota</taxon>
        <taxon>Coleoptera</taxon>
        <taxon>Polyphaga</taxon>
        <taxon>Cucujiformia</taxon>
        <taxon>Nitidulidae</taxon>
        <taxon>Meligethinae</taxon>
        <taxon>Brassicogethes</taxon>
    </lineage>
</organism>
<gene>
    <name evidence="2" type="ORF">MELIAE_LOCUS11850</name>
</gene>
<dbReference type="AlphaFoldDB" id="A0A9P0FNJ5"/>
<sequence length="501" mass="56758">MSAARSFVSSYLLKCGDRSVGFTTRSSSVNNVRTGFLVGLDVNPDFSKYFNFIILTGNEVLDGVILPDCNLLVRIDDIMKGRFVGIPLKRETRLRMHSKSSKDGKDLTIFTMERVPFDSSSSVDDSVLTTLRGQIGAVDDWKIPERKDKTASAKQQMKKPTVTSVLDEQAKEKNRNQKKKKQARKDLTNAMEEGKLVKNVTSSGVQPSTSKPRILQEINEDLFSNSDAQIIANCISADAHMALCQDSDNDNDWFEEDEMEVDENVLTEERLEQPLARQVEQEEFVLVLFCTKKQRVFYTAKVLDILNDDMEYYVSFLRLQFKSQQQFCMPNVPDLAFVKEHDSENVDQTSVPPVDVPTATVTVDDIELTLRIPELTENLTTIRTKGVHNIGAGNMVSHDDAVAGPSNCNSNFVSPEQFRAPLKAKPRANKRKPRKLGKSIIATDTPEKNEIDTAREATKKRKEVKEKKVKRQVLQSDSKEDYDVIKTHRYLSQDVRRQEFC</sequence>
<dbReference type="OrthoDB" id="6716879at2759"/>
<accession>A0A9P0FNJ5</accession>
<evidence type="ECO:0000313" key="3">
    <source>
        <dbReference type="Proteomes" id="UP001154078"/>
    </source>
</evidence>
<feature type="compositionally biased region" description="Basic and acidic residues" evidence="1">
    <location>
        <begin position="142"/>
        <end position="151"/>
    </location>
</feature>
<feature type="compositionally biased region" description="Basic and acidic residues" evidence="1">
    <location>
        <begin position="184"/>
        <end position="196"/>
    </location>
</feature>
<feature type="region of interest" description="Disordered" evidence="1">
    <location>
        <begin position="425"/>
        <end position="478"/>
    </location>
</feature>
<name>A0A9P0FNJ5_BRAAE</name>
<feature type="compositionally biased region" description="Basic residues" evidence="1">
    <location>
        <begin position="425"/>
        <end position="437"/>
    </location>
</feature>
<evidence type="ECO:0000313" key="2">
    <source>
        <dbReference type="EMBL" id="CAH0562830.1"/>
    </source>
</evidence>
<proteinExistence type="predicted"/>
<feature type="compositionally biased region" description="Basic and acidic residues" evidence="1">
    <location>
        <begin position="445"/>
        <end position="457"/>
    </location>
</feature>
<evidence type="ECO:0000256" key="1">
    <source>
        <dbReference type="SAM" id="MobiDB-lite"/>
    </source>
</evidence>
<dbReference type="Proteomes" id="UP001154078">
    <property type="component" value="Chromosome 8"/>
</dbReference>
<protein>
    <submittedName>
        <fullName evidence="2">Uncharacterized protein</fullName>
    </submittedName>
</protein>
<keyword evidence="3" id="KW-1185">Reference proteome</keyword>